<protein>
    <submittedName>
        <fullName evidence="2">Glycosyltransferase</fullName>
    </submittedName>
</protein>
<dbReference type="InterPro" id="IPR028098">
    <property type="entry name" value="Glyco_trans_4-like_N"/>
</dbReference>
<reference evidence="2 3" key="1">
    <citation type="submission" date="2024-09" db="EMBL/GenBank/DDBJ databases">
        <authorList>
            <person name="Sun Q."/>
            <person name="Mori K."/>
        </authorList>
    </citation>
    <scope>NUCLEOTIDE SEQUENCE [LARGE SCALE GENOMIC DNA]</scope>
    <source>
        <strain evidence="2 3">NCAIM B.02415</strain>
    </source>
</reference>
<sequence>MKILIITIHADPTIPPGAREGGGTHLYINELINMLIYRKAEALIITRKASPGNETFTYGDVKIRRMRLGPEATWDKNNFDDREGELLHMIQDIVADERFQPDLIHSVYWHSGRAAAALSDKWKKPFIHSVISAGMRKKITGYPVSEQRLATERLIFGSAKIIIAVSVQEKDDLINYYQVSSSKVKVIGRAVDQLFLASLYDDDGTLLPLTEPRIQGNHE</sequence>
<gene>
    <name evidence="2" type="ORF">ACFFGT_19280</name>
</gene>
<name>A0ABV6LA63_9SPHI</name>
<dbReference type="SUPFAM" id="SSF53756">
    <property type="entry name" value="UDP-Glycosyltransferase/glycogen phosphorylase"/>
    <property type="match status" value="1"/>
</dbReference>
<dbReference type="Pfam" id="PF13579">
    <property type="entry name" value="Glyco_trans_4_4"/>
    <property type="match status" value="1"/>
</dbReference>
<dbReference type="RefSeq" id="WP_377024144.1">
    <property type="nucleotide sequence ID" value="NZ_JBHLTS010000051.1"/>
</dbReference>
<keyword evidence="3" id="KW-1185">Reference proteome</keyword>
<dbReference type="Proteomes" id="UP001589828">
    <property type="component" value="Unassembled WGS sequence"/>
</dbReference>
<dbReference type="EMBL" id="JBHLTS010000051">
    <property type="protein sequence ID" value="MFC0516358.1"/>
    <property type="molecule type" value="Genomic_DNA"/>
</dbReference>
<evidence type="ECO:0000313" key="3">
    <source>
        <dbReference type="Proteomes" id="UP001589828"/>
    </source>
</evidence>
<comment type="caution">
    <text evidence="2">The sequence shown here is derived from an EMBL/GenBank/DDBJ whole genome shotgun (WGS) entry which is preliminary data.</text>
</comment>
<dbReference type="Gene3D" id="3.40.50.2000">
    <property type="entry name" value="Glycogen Phosphorylase B"/>
    <property type="match status" value="1"/>
</dbReference>
<organism evidence="2 3">
    <name type="scientific">Mucilaginibacter angelicae</name>
    <dbReference type="NCBI Taxonomy" id="869718"/>
    <lineage>
        <taxon>Bacteria</taxon>
        <taxon>Pseudomonadati</taxon>
        <taxon>Bacteroidota</taxon>
        <taxon>Sphingobacteriia</taxon>
        <taxon>Sphingobacteriales</taxon>
        <taxon>Sphingobacteriaceae</taxon>
        <taxon>Mucilaginibacter</taxon>
    </lineage>
</organism>
<feature type="domain" description="Glycosyltransferase subfamily 4-like N-terminal" evidence="1">
    <location>
        <begin position="22"/>
        <end position="188"/>
    </location>
</feature>
<proteinExistence type="predicted"/>
<accession>A0ABV6LA63</accession>
<evidence type="ECO:0000313" key="2">
    <source>
        <dbReference type="EMBL" id="MFC0516358.1"/>
    </source>
</evidence>
<evidence type="ECO:0000259" key="1">
    <source>
        <dbReference type="Pfam" id="PF13579"/>
    </source>
</evidence>